<dbReference type="InterPro" id="IPR019539">
    <property type="entry name" value="GalKase_N"/>
</dbReference>
<feature type="binding site" evidence="11">
    <location>
        <position position="67"/>
    </location>
    <ligand>
        <name>ATP</name>
        <dbReference type="ChEBI" id="CHEBI:30616"/>
    </ligand>
</feature>
<feature type="site" description="Transition state stabilizer" evidence="11">
    <location>
        <position position="27"/>
    </location>
</feature>
<dbReference type="HOGENOM" id="CLU_017814_2_1_9"/>
<feature type="active site" description="Proton acceptor" evidence="11">
    <location>
        <position position="173"/>
    </location>
</feature>
<comment type="caution">
    <text evidence="16">The sequence shown here is derived from an EMBL/GenBank/DDBJ whole genome shotgun (WGS) entry which is preliminary data.</text>
</comment>
<feature type="domain" description="GHMP kinase N-terminal" evidence="13">
    <location>
        <begin position="92"/>
        <end position="180"/>
    </location>
</feature>
<dbReference type="InterPro" id="IPR022963">
    <property type="entry name" value="Galactokinase_bac"/>
</dbReference>
<comment type="similarity">
    <text evidence="1 11">Belongs to the GHMP kinase family. GalK subfamily.</text>
</comment>
<dbReference type="HAMAP" id="MF_00246">
    <property type="entry name" value="Galactokinase"/>
    <property type="match status" value="1"/>
</dbReference>
<evidence type="ECO:0000259" key="13">
    <source>
        <dbReference type="Pfam" id="PF00288"/>
    </source>
</evidence>
<evidence type="ECO:0000259" key="15">
    <source>
        <dbReference type="Pfam" id="PF10509"/>
    </source>
</evidence>
<protein>
    <recommendedName>
        <fullName evidence="11 12">Galactokinase</fullName>
        <ecNumber evidence="11 12">2.7.1.6</ecNumber>
    </recommendedName>
    <alternativeName>
        <fullName evidence="11">Galactose kinase</fullName>
    </alternativeName>
</protein>
<comment type="pathway">
    <text evidence="11">Carbohydrate metabolism; galactose metabolism.</text>
</comment>
<dbReference type="InterPro" id="IPR006206">
    <property type="entry name" value="Mevalonate/galactokinase"/>
</dbReference>
<keyword evidence="2 11" id="KW-0963">Cytoplasm</keyword>
<dbReference type="SUPFAM" id="SSF55060">
    <property type="entry name" value="GHMP Kinase, C-terminal domain"/>
    <property type="match status" value="1"/>
</dbReference>
<dbReference type="Proteomes" id="UP000014923">
    <property type="component" value="Unassembled WGS sequence"/>
</dbReference>
<dbReference type="NCBIfam" id="TIGR00131">
    <property type="entry name" value="gal_kin"/>
    <property type="match status" value="1"/>
</dbReference>
<dbReference type="OrthoDB" id="250531at2"/>
<dbReference type="PRINTS" id="PR00473">
    <property type="entry name" value="GALCTOKINASE"/>
</dbReference>
<dbReference type="Pfam" id="PF08544">
    <property type="entry name" value="GHMP_kinases_C"/>
    <property type="match status" value="1"/>
</dbReference>
<feature type="binding site" evidence="11">
    <location>
        <begin position="122"/>
        <end position="128"/>
    </location>
    <ligand>
        <name>ATP</name>
        <dbReference type="ChEBI" id="CHEBI:30616"/>
    </ligand>
</feature>
<feature type="binding site" evidence="11">
    <location>
        <begin position="33"/>
        <end position="36"/>
    </location>
    <ligand>
        <name>substrate</name>
    </ligand>
</feature>
<comment type="subcellular location">
    <subcellularLocation>
        <location evidence="11">Cytoplasm</location>
    </subcellularLocation>
</comment>
<dbReference type="GO" id="GO:0005829">
    <property type="term" value="C:cytosol"/>
    <property type="evidence" value="ECO:0007669"/>
    <property type="project" value="TreeGrafter"/>
</dbReference>
<evidence type="ECO:0000256" key="11">
    <source>
        <dbReference type="HAMAP-Rule" id="MF_00246"/>
    </source>
</evidence>
<keyword evidence="4 11" id="KW-0479">Metal-binding</keyword>
<name>R7RRH6_9CLOT</name>
<keyword evidence="5 11" id="KW-0547">Nucleotide-binding</keyword>
<dbReference type="FunFam" id="3.30.70.890:FF:000001">
    <property type="entry name" value="Galactokinase"/>
    <property type="match status" value="1"/>
</dbReference>
<dbReference type="NCBIfam" id="NF003705">
    <property type="entry name" value="PRK05322.1"/>
    <property type="match status" value="1"/>
</dbReference>
<dbReference type="EC" id="2.7.1.6" evidence="11 12"/>
<dbReference type="SUPFAM" id="SSF54211">
    <property type="entry name" value="Ribosomal protein S5 domain 2-like"/>
    <property type="match status" value="1"/>
</dbReference>
<evidence type="ECO:0000256" key="3">
    <source>
        <dbReference type="ARBA" id="ARBA00022679"/>
    </source>
</evidence>
<dbReference type="Gene3D" id="3.30.70.890">
    <property type="entry name" value="GHMP kinase, C-terminal domain"/>
    <property type="match status" value="1"/>
</dbReference>
<evidence type="ECO:0000256" key="5">
    <source>
        <dbReference type="ARBA" id="ARBA00022741"/>
    </source>
</evidence>
<feature type="binding site" evidence="11">
    <location>
        <position position="128"/>
    </location>
    <ligand>
        <name>Mg(2+)</name>
        <dbReference type="ChEBI" id="CHEBI:18420"/>
    </ligand>
</feature>
<feature type="domain" description="GHMP kinase C-terminal" evidence="14">
    <location>
        <begin position="282"/>
        <end position="361"/>
    </location>
</feature>
<dbReference type="GO" id="GO:0000287">
    <property type="term" value="F:magnesium ion binding"/>
    <property type="evidence" value="ECO:0007669"/>
    <property type="project" value="UniProtKB-UniRule"/>
</dbReference>
<dbReference type="PANTHER" id="PTHR10457:SF7">
    <property type="entry name" value="GALACTOKINASE-RELATED"/>
    <property type="match status" value="1"/>
</dbReference>
<proteinExistence type="inferred from homology"/>
<dbReference type="GO" id="GO:0006012">
    <property type="term" value="P:galactose metabolic process"/>
    <property type="evidence" value="ECO:0007669"/>
    <property type="project" value="UniProtKB-UniRule"/>
</dbReference>
<dbReference type="PROSITE" id="PS00106">
    <property type="entry name" value="GALACTOKINASE"/>
    <property type="match status" value="1"/>
</dbReference>
<feature type="binding site" evidence="11">
    <location>
        <position position="223"/>
    </location>
    <ligand>
        <name>substrate</name>
    </ligand>
</feature>
<dbReference type="PROSITE" id="PS00627">
    <property type="entry name" value="GHMP_KINASES_ATP"/>
    <property type="match status" value="1"/>
</dbReference>
<dbReference type="InterPro" id="IPR036554">
    <property type="entry name" value="GHMP_kinase_C_sf"/>
</dbReference>
<evidence type="ECO:0000256" key="10">
    <source>
        <dbReference type="ARBA" id="ARBA00023277"/>
    </source>
</evidence>
<feature type="domain" description="Galactokinase N-terminal" evidence="15">
    <location>
        <begin position="10"/>
        <end position="56"/>
    </location>
</feature>
<dbReference type="FunFam" id="3.30.230.10:FF:000017">
    <property type="entry name" value="Galactokinase"/>
    <property type="match status" value="1"/>
</dbReference>
<keyword evidence="10 11" id="KW-0119">Carbohydrate metabolism</keyword>
<dbReference type="RefSeq" id="WP_018663562.1">
    <property type="nucleotide sequence ID" value="NZ_HF952018.1"/>
</dbReference>
<keyword evidence="7 11" id="KW-0067">ATP-binding</keyword>
<keyword evidence="8 11" id="KW-0460">Magnesium</keyword>
<evidence type="ECO:0000256" key="8">
    <source>
        <dbReference type="ARBA" id="ARBA00022842"/>
    </source>
</evidence>
<evidence type="ECO:0000256" key="6">
    <source>
        <dbReference type="ARBA" id="ARBA00022777"/>
    </source>
</evidence>
<dbReference type="Pfam" id="PF10509">
    <property type="entry name" value="GalKase_gal_bdg"/>
    <property type="match status" value="1"/>
</dbReference>
<dbReference type="InterPro" id="IPR006203">
    <property type="entry name" value="GHMP_knse_ATP-bd_CS"/>
</dbReference>
<keyword evidence="17" id="KW-1185">Reference proteome</keyword>
<evidence type="ECO:0000259" key="14">
    <source>
        <dbReference type="Pfam" id="PF08544"/>
    </source>
</evidence>
<dbReference type="PRINTS" id="PR00959">
    <property type="entry name" value="MEVGALKINASE"/>
</dbReference>
<evidence type="ECO:0000256" key="7">
    <source>
        <dbReference type="ARBA" id="ARBA00022840"/>
    </source>
</evidence>
<evidence type="ECO:0000256" key="9">
    <source>
        <dbReference type="ARBA" id="ARBA00023144"/>
    </source>
</evidence>
<dbReference type="InterPro" id="IPR014721">
    <property type="entry name" value="Ribsml_uS5_D2-typ_fold_subgr"/>
</dbReference>
<dbReference type="UniPathway" id="UPA00214"/>
<dbReference type="InterPro" id="IPR019741">
    <property type="entry name" value="Galactokinase_CS"/>
</dbReference>
<comment type="function">
    <text evidence="11">Catalyzes the transfer of the gamma-phosphate of ATP to D-galactose to form alpha-D-galactose-1-phosphate (Gal-1-P).</text>
</comment>
<reference evidence="16" key="1">
    <citation type="submission" date="2013-03" db="EMBL/GenBank/DDBJ databases">
        <title>Draft genome sequence of the hydrogen-ethanol-producing anaerobic alkalithermophilic Caloramator celere.</title>
        <authorList>
            <person name="Ciranna A."/>
            <person name="Larjo A."/>
            <person name="Kivisto A."/>
            <person name="Santala V."/>
            <person name="Roos C."/>
            <person name="Karp M."/>
        </authorList>
    </citation>
    <scope>NUCLEOTIDE SEQUENCE [LARGE SCALE GENOMIC DNA]</scope>
    <source>
        <strain evidence="16">DSM 8682</strain>
    </source>
</reference>
<evidence type="ECO:0000313" key="16">
    <source>
        <dbReference type="EMBL" id="CDF58802.1"/>
    </source>
</evidence>
<evidence type="ECO:0000256" key="4">
    <source>
        <dbReference type="ARBA" id="ARBA00022723"/>
    </source>
</evidence>
<keyword evidence="9 11" id="KW-0299">Galactose metabolism</keyword>
<dbReference type="Pfam" id="PF00288">
    <property type="entry name" value="GHMP_kinases_N"/>
    <property type="match status" value="1"/>
</dbReference>
<organism evidence="16 17">
    <name type="scientific">Thermobrachium celere DSM 8682</name>
    <dbReference type="NCBI Taxonomy" id="941824"/>
    <lineage>
        <taxon>Bacteria</taxon>
        <taxon>Bacillati</taxon>
        <taxon>Bacillota</taxon>
        <taxon>Clostridia</taxon>
        <taxon>Eubacteriales</taxon>
        <taxon>Clostridiaceae</taxon>
        <taxon>Thermobrachium</taxon>
    </lineage>
</organism>
<dbReference type="GO" id="GO:0004335">
    <property type="term" value="F:galactokinase activity"/>
    <property type="evidence" value="ECO:0007669"/>
    <property type="project" value="UniProtKB-UniRule"/>
</dbReference>
<feature type="binding site" evidence="11">
    <location>
        <position position="161"/>
    </location>
    <ligand>
        <name>Mg(2+)</name>
        <dbReference type="ChEBI" id="CHEBI:18420"/>
    </ligand>
</feature>
<accession>R7RRH6</accession>
<dbReference type="Gene3D" id="3.30.230.10">
    <property type="match status" value="1"/>
</dbReference>
<dbReference type="GO" id="GO:0005524">
    <property type="term" value="F:ATP binding"/>
    <property type="evidence" value="ECO:0007669"/>
    <property type="project" value="UniProtKB-UniRule"/>
</dbReference>
<dbReference type="InterPro" id="IPR013750">
    <property type="entry name" value="GHMP_kinase_C_dom"/>
</dbReference>
<evidence type="ECO:0000256" key="2">
    <source>
        <dbReference type="ARBA" id="ARBA00022490"/>
    </source>
</evidence>
<evidence type="ECO:0000256" key="1">
    <source>
        <dbReference type="ARBA" id="ARBA00006566"/>
    </source>
</evidence>
<comment type="catalytic activity">
    <reaction evidence="11">
        <text>alpha-D-galactose + ATP = alpha-D-galactose 1-phosphate + ADP + H(+)</text>
        <dbReference type="Rhea" id="RHEA:13553"/>
        <dbReference type="ChEBI" id="CHEBI:15378"/>
        <dbReference type="ChEBI" id="CHEBI:28061"/>
        <dbReference type="ChEBI" id="CHEBI:30616"/>
        <dbReference type="ChEBI" id="CHEBI:58336"/>
        <dbReference type="ChEBI" id="CHEBI:456216"/>
        <dbReference type="EC" id="2.7.1.6"/>
    </reaction>
</comment>
<keyword evidence="3 11" id="KW-0808">Transferase</keyword>
<dbReference type="InterPro" id="IPR006204">
    <property type="entry name" value="GHMP_kinase_N_dom"/>
</dbReference>
<keyword evidence="6 11" id="KW-0418">Kinase</keyword>
<dbReference type="EMBL" id="CAVN010000100">
    <property type="protein sequence ID" value="CDF58802.1"/>
    <property type="molecule type" value="Genomic_DNA"/>
</dbReference>
<sequence length="385" mass="43372">MELNVLKDMFIQEYGEGEVEVYFSPGRVNLIGEHIDYNGGYVFPGALTIGIYGMVREREDNIIRLRSKNASGEIIVNLQEDIRYDEKDDWGNYPKGVIKKIKELGYNVNGLDILFYSNLPDGAGLSSSAAIEVLTAYILLHKNKGEDVDRVEIAKMCQEVENKFVGVNCGIMDQFAVALGRENNAILLDCASLYYEYVPFDLKDASLVIMNTNKRRELSESKYNERRAECDKALEIIRTHREVENLCQADVKDLDYIEDEVIKKRARHAITENIRVKDAVRVLREGDIEAFSKLLIESHKSLKDDYEVTGLHLDTIVEEALKVKGCLGARMTGAGFGGCAIAVVKNEVVDEFIKEVSKNYKEKTGIEAAFYVSKIGDGVKYMGRC</sequence>
<dbReference type="InterPro" id="IPR020568">
    <property type="entry name" value="Ribosomal_Su5_D2-typ_SF"/>
</dbReference>
<dbReference type="PIRSF" id="PIRSF000530">
    <property type="entry name" value="Galactokinase"/>
    <property type="match status" value="1"/>
</dbReference>
<dbReference type="AlphaFoldDB" id="R7RRH6"/>
<gene>
    <name evidence="11" type="primary">galK</name>
    <name evidence="16" type="ORF">TCEL_01021</name>
</gene>
<dbReference type="PANTHER" id="PTHR10457">
    <property type="entry name" value="MEVALONATE KINASE/GALACTOKINASE"/>
    <property type="match status" value="1"/>
</dbReference>
<evidence type="ECO:0000256" key="12">
    <source>
        <dbReference type="NCBIfam" id="TIGR00131"/>
    </source>
</evidence>
<dbReference type="InterPro" id="IPR000705">
    <property type="entry name" value="Galactokinase"/>
</dbReference>
<dbReference type="eggNOG" id="COG0153">
    <property type="taxonomic scope" value="Bacteria"/>
</dbReference>
<evidence type="ECO:0000313" key="17">
    <source>
        <dbReference type="Proteomes" id="UP000014923"/>
    </source>
</evidence>